<dbReference type="RefSeq" id="WP_252854529.1">
    <property type="nucleotide sequence ID" value="NZ_JAMXLR010000073.1"/>
</dbReference>
<gene>
    <name evidence="13" type="ORF">NG895_21160</name>
</gene>
<keyword evidence="6" id="KW-0418">Kinase</keyword>
<evidence type="ECO:0000256" key="12">
    <source>
        <dbReference type="ARBA" id="ARBA00048451"/>
    </source>
</evidence>
<evidence type="ECO:0000256" key="3">
    <source>
        <dbReference type="ARBA" id="ARBA00022679"/>
    </source>
</evidence>
<evidence type="ECO:0000256" key="11">
    <source>
        <dbReference type="ARBA" id="ARBA00038887"/>
    </source>
</evidence>
<keyword evidence="14" id="KW-1185">Reference proteome</keyword>
<keyword evidence="3" id="KW-0808">Transferase</keyword>
<dbReference type="EMBL" id="JAMXLR010000073">
    <property type="protein sequence ID" value="MCO6046415.1"/>
    <property type="molecule type" value="Genomic_DNA"/>
</dbReference>
<keyword evidence="8" id="KW-0067">ATP-binding</keyword>
<evidence type="ECO:0000256" key="7">
    <source>
        <dbReference type="ARBA" id="ARBA00022833"/>
    </source>
</evidence>
<keyword evidence="4" id="KW-0479">Metal-binding</keyword>
<comment type="catalytic activity">
    <reaction evidence="12">
        <text>D-fructose + ATP = D-fructose 6-phosphate + ADP + H(+)</text>
        <dbReference type="Rhea" id="RHEA:16125"/>
        <dbReference type="ChEBI" id="CHEBI:15378"/>
        <dbReference type="ChEBI" id="CHEBI:30616"/>
        <dbReference type="ChEBI" id="CHEBI:37721"/>
        <dbReference type="ChEBI" id="CHEBI:61527"/>
        <dbReference type="ChEBI" id="CHEBI:456216"/>
        <dbReference type="EC" id="2.7.1.4"/>
    </reaction>
</comment>
<dbReference type="AlphaFoldDB" id="A0A9X2FCG6"/>
<evidence type="ECO:0000256" key="8">
    <source>
        <dbReference type="ARBA" id="ARBA00022840"/>
    </source>
</evidence>
<keyword evidence="5" id="KW-0547">Nucleotide-binding</keyword>
<keyword evidence="7" id="KW-0862">Zinc</keyword>
<dbReference type="EC" id="2.7.1.4" evidence="11"/>
<comment type="cofactor">
    <cofactor evidence="1">
        <name>Mg(2+)</name>
        <dbReference type="ChEBI" id="CHEBI:18420"/>
    </cofactor>
</comment>
<protein>
    <recommendedName>
        <fullName evidence="11">fructokinase</fullName>
        <ecNumber evidence="11">2.7.1.4</ecNumber>
    </recommendedName>
</protein>
<evidence type="ECO:0000313" key="14">
    <source>
        <dbReference type="Proteomes" id="UP001155241"/>
    </source>
</evidence>
<dbReference type="CDD" id="cd24067">
    <property type="entry name" value="ASKHA_NBD_ROK_BsFRK-like"/>
    <property type="match status" value="1"/>
</dbReference>
<dbReference type="FunFam" id="3.30.420.40:FF:000136">
    <property type="entry name" value="Putative fructokinase"/>
    <property type="match status" value="1"/>
</dbReference>
<reference evidence="13" key="1">
    <citation type="submission" date="2022-06" db="EMBL/GenBank/DDBJ databases">
        <title>Aeoliella straminimaris, a novel planctomycete from sediments.</title>
        <authorList>
            <person name="Vitorino I.R."/>
            <person name="Lage O.M."/>
        </authorList>
    </citation>
    <scope>NUCLEOTIDE SEQUENCE</scope>
    <source>
        <strain evidence="13">ICT_H6.2</strain>
    </source>
</reference>
<dbReference type="Pfam" id="PF00480">
    <property type="entry name" value="ROK"/>
    <property type="match status" value="1"/>
</dbReference>
<keyword evidence="9" id="KW-0460">Magnesium</keyword>
<dbReference type="PANTHER" id="PTHR42742:SF3">
    <property type="entry name" value="FRUCTOKINASE"/>
    <property type="match status" value="1"/>
</dbReference>
<proteinExistence type="inferred from homology"/>
<dbReference type="InterPro" id="IPR051804">
    <property type="entry name" value="Carb_Metab_Reg_Kinase/Isom"/>
</dbReference>
<comment type="caution">
    <text evidence="13">The sequence shown here is derived from an EMBL/GenBank/DDBJ whole genome shotgun (WGS) entry which is preliminary data.</text>
</comment>
<dbReference type="SUPFAM" id="SSF53067">
    <property type="entry name" value="Actin-like ATPase domain"/>
    <property type="match status" value="1"/>
</dbReference>
<dbReference type="FunFam" id="3.30.420.40:FF:000153">
    <property type="entry name" value="Putative fructokinase"/>
    <property type="match status" value="1"/>
</dbReference>
<dbReference type="GO" id="GO:0046872">
    <property type="term" value="F:metal ion binding"/>
    <property type="evidence" value="ECO:0007669"/>
    <property type="project" value="UniProtKB-KW"/>
</dbReference>
<dbReference type="Proteomes" id="UP001155241">
    <property type="component" value="Unassembled WGS sequence"/>
</dbReference>
<accession>A0A9X2FCG6</accession>
<dbReference type="GO" id="GO:0008865">
    <property type="term" value="F:fructokinase activity"/>
    <property type="evidence" value="ECO:0007669"/>
    <property type="project" value="UniProtKB-EC"/>
</dbReference>
<evidence type="ECO:0000256" key="10">
    <source>
        <dbReference type="ARBA" id="ARBA00023277"/>
    </source>
</evidence>
<evidence type="ECO:0000256" key="6">
    <source>
        <dbReference type="ARBA" id="ARBA00022777"/>
    </source>
</evidence>
<dbReference type="InterPro" id="IPR000600">
    <property type="entry name" value="ROK"/>
</dbReference>
<dbReference type="PANTHER" id="PTHR42742">
    <property type="entry name" value="TRANSCRIPTIONAL REPRESSOR MPRA"/>
    <property type="match status" value="1"/>
</dbReference>
<evidence type="ECO:0000256" key="1">
    <source>
        <dbReference type="ARBA" id="ARBA00001946"/>
    </source>
</evidence>
<organism evidence="13 14">
    <name type="scientific">Aeoliella straminimaris</name>
    <dbReference type="NCBI Taxonomy" id="2954799"/>
    <lineage>
        <taxon>Bacteria</taxon>
        <taxon>Pseudomonadati</taxon>
        <taxon>Planctomycetota</taxon>
        <taxon>Planctomycetia</taxon>
        <taxon>Pirellulales</taxon>
        <taxon>Lacipirellulaceae</taxon>
        <taxon>Aeoliella</taxon>
    </lineage>
</organism>
<evidence type="ECO:0000256" key="2">
    <source>
        <dbReference type="ARBA" id="ARBA00006479"/>
    </source>
</evidence>
<dbReference type="InterPro" id="IPR043129">
    <property type="entry name" value="ATPase_NBD"/>
</dbReference>
<sequence length="296" mass="31318">MSGSLYGAVEAGGTKFITMVASGPDHIAEQARFDTATPEVVIPQVVDFFRQAEAQHGKLRGVGVGSFGPVDLDPQSPTFGYITATPKAGWSNTDLVGPLRQALDVPVAFDTDVNAAAVGEHRWGAAQGLDTFIYMTIGTGIGGGGMIGGRLMHGLIHPEMGHMRLPRNAEVDPFAGACPFHGDCLEGLASGPAIEKRWGTSAKQLGEDHQAWQLQADYLSLAVVNLVCTLSPQRVILGGGVMHQQFLLPMIRERTLKLLNNYVQSPAILDHIDSFIVTPGLGDKAGILGSLALALD</sequence>
<evidence type="ECO:0000256" key="4">
    <source>
        <dbReference type="ARBA" id="ARBA00022723"/>
    </source>
</evidence>
<dbReference type="GO" id="GO:0005524">
    <property type="term" value="F:ATP binding"/>
    <property type="evidence" value="ECO:0007669"/>
    <property type="project" value="UniProtKB-KW"/>
</dbReference>
<evidence type="ECO:0000256" key="9">
    <source>
        <dbReference type="ARBA" id="ARBA00022842"/>
    </source>
</evidence>
<keyword evidence="10" id="KW-0119">Carbohydrate metabolism</keyword>
<evidence type="ECO:0000313" key="13">
    <source>
        <dbReference type="EMBL" id="MCO6046415.1"/>
    </source>
</evidence>
<dbReference type="Gene3D" id="3.30.420.40">
    <property type="match status" value="2"/>
</dbReference>
<evidence type="ECO:0000256" key="5">
    <source>
        <dbReference type="ARBA" id="ARBA00022741"/>
    </source>
</evidence>
<name>A0A9X2FCG6_9BACT</name>
<comment type="similarity">
    <text evidence="2">Belongs to the ROK (NagC/XylR) family.</text>
</comment>